<dbReference type="STRING" id="1160509.A0A3N4HLC6"/>
<dbReference type="SUPFAM" id="SSF53335">
    <property type="entry name" value="S-adenosyl-L-methionine-dependent methyltransferases"/>
    <property type="match status" value="1"/>
</dbReference>
<keyword evidence="2" id="KW-0489">Methyltransferase</keyword>
<gene>
    <name evidence="2" type="ORF">BJ508DRAFT_215716</name>
</gene>
<dbReference type="CDD" id="cd02440">
    <property type="entry name" value="AdoMet_MTases"/>
    <property type="match status" value="1"/>
</dbReference>
<dbReference type="PANTHER" id="PTHR43591">
    <property type="entry name" value="METHYLTRANSFERASE"/>
    <property type="match status" value="1"/>
</dbReference>
<dbReference type="Proteomes" id="UP000275078">
    <property type="component" value="Unassembled WGS sequence"/>
</dbReference>
<keyword evidence="3" id="KW-1185">Reference proteome</keyword>
<proteinExistence type="predicted"/>
<evidence type="ECO:0000313" key="3">
    <source>
        <dbReference type="Proteomes" id="UP000275078"/>
    </source>
</evidence>
<keyword evidence="2" id="KW-0808">Transferase</keyword>
<dbReference type="OrthoDB" id="2013972at2759"/>
<evidence type="ECO:0000256" key="1">
    <source>
        <dbReference type="SAM" id="MobiDB-lite"/>
    </source>
</evidence>
<dbReference type="Gene3D" id="3.40.50.150">
    <property type="entry name" value="Vaccinia Virus protein VP39"/>
    <property type="match status" value="1"/>
</dbReference>
<accession>A0A3N4HLC6</accession>
<dbReference type="InterPro" id="IPR029063">
    <property type="entry name" value="SAM-dependent_MTases_sf"/>
</dbReference>
<name>A0A3N4HLC6_ASCIM</name>
<organism evidence="2 3">
    <name type="scientific">Ascobolus immersus RN42</name>
    <dbReference type="NCBI Taxonomy" id="1160509"/>
    <lineage>
        <taxon>Eukaryota</taxon>
        <taxon>Fungi</taxon>
        <taxon>Dikarya</taxon>
        <taxon>Ascomycota</taxon>
        <taxon>Pezizomycotina</taxon>
        <taxon>Pezizomycetes</taxon>
        <taxon>Pezizales</taxon>
        <taxon>Ascobolaceae</taxon>
        <taxon>Ascobolus</taxon>
    </lineage>
</organism>
<dbReference type="Pfam" id="PF13489">
    <property type="entry name" value="Methyltransf_23"/>
    <property type="match status" value="1"/>
</dbReference>
<dbReference type="EMBL" id="ML119802">
    <property type="protein sequence ID" value="RPA74047.1"/>
    <property type="molecule type" value="Genomic_DNA"/>
</dbReference>
<dbReference type="PANTHER" id="PTHR43591:SF10">
    <property type="entry name" value="ABC TRANSMEMBRANE TYPE-1 DOMAIN-CONTAINING PROTEIN-RELATED"/>
    <property type="match status" value="1"/>
</dbReference>
<protein>
    <submittedName>
        <fullName evidence="2">S-adenosyl-L-methionine-dependent methyltransferase</fullName>
    </submittedName>
</protein>
<dbReference type="AlphaFoldDB" id="A0A3N4HLC6"/>
<reference evidence="2 3" key="1">
    <citation type="journal article" date="2018" name="Nat. Ecol. Evol.">
        <title>Pezizomycetes genomes reveal the molecular basis of ectomycorrhizal truffle lifestyle.</title>
        <authorList>
            <person name="Murat C."/>
            <person name="Payen T."/>
            <person name="Noel B."/>
            <person name="Kuo A."/>
            <person name="Morin E."/>
            <person name="Chen J."/>
            <person name="Kohler A."/>
            <person name="Krizsan K."/>
            <person name="Balestrini R."/>
            <person name="Da Silva C."/>
            <person name="Montanini B."/>
            <person name="Hainaut M."/>
            <person name="Levati E."/>
            <person name="Barry K.W."/>
            <person name="Belfiori B."/>
            <person name="Cichocki N."/>
            <person name="Clum A."/>
            <person name="Dockter R.B."/>
            <person name="Fauchery L."/>
            <person name="Guy J."/>
            <person name="Iotti M."/>
            <person name="Le Tacon F."/>
            <person name="Lindquist E.A."/>
            <person name="Lipzen A."/>
            <person name="Malagnac F."/>
            <person name="Mello A."/>
            <person name="Molinier V."/>
            <person name="Miyauchi S."/>
            <person name="Poulain J."/>
            <person name="Riccioni C."/>
            <person name="Rubini A."/>
            <person name="Sitrit Y."/>
            <person name="Splivallo R."/>
            <person name="Traeger S."/>
            <person name="Wang M."/>
            <person name="Zifcakova L."/>
            <person name="Wipf D."/>
            <person name="Zambonelli A."/>
            <person name="Paolocci F."/>
            <person name="Nowrousian M."/>
            <person name="Ottonello S."/>
            <person name="Baldrian P."/>
            <person name="Spatafora J.W."/>
            <person name="Henrissat B."/>
            <person name="Nagy L.G."/>
            <person name="Aury J.M."/>
            <person name="Wincker P."/>
            <person name="Grigoriev I.V."/>
            <person name="Bonfante P."/>
            <person name="Martin F.M."/>
        </authorList>
    </citation>
    <scope>NUCLEOTIDE SEQUENCE [LARGE SCALE GENOMIC DNA]</scope>
    <source>
        <strain evidence="2 3">RN42</strain>
    </source>
</reference>
<sequence>MAAVESSPYEERIEIGDDVSESEYESSLTSETTSLTSSVFNFVYENGRRYTSDRKGAGSGYVLPNDEQEQERLDLVHHAWTLGLKGELHVAPLPKAESDEKFTILDLGTGTGIWAIDMGDLYPNSEVLGIDCSPIQPTWLPPNVRFEVDDFEEEWVYRRTFDFIHGRNLVGTVQDWPRLLQQAYKHLAPGGVLELDETHVTGCHSEDDTCPPGGPVDRYNKALAEAGLKMGRDATVAPRLKQMLEDAGFVDVVEKRIRWPVGMWPKDQHQKQLGAVALEVCNSGVEAYGLAALTRVLGWELGKAKELINEVVQTLGKRGVHAVYPQFIVYGRKPEEKPVEASA</sequence>
<feature type="region of interest" description="Disordered" evidence="1">
    <location>
        <begin position="1"/>
        <end position="23"/>
    </location>
</feature>
<evidence type="ECO:0000313" key="2">
    <source>
        <dbReference type="EMBL" id="RPA74047.1"/>
    </source>
</evidence>
<dbReference type="GO" id="GO:0032259">
    <property type="term" value="P:methylation"/>
    <property type="evidence" value="ECO:0007669"/>
    <property type="project" value="UniProtKB-KW"/>
</dbReference>
<dbReference type="GO" id="GO:0008168">
    <property type="term" value="F:methyltransferase activity"/>
    <property type="evidence" value="ECO:0007669"/>
    <property type="project" value="UniProtKB-KW"/>
</dbReference>